<dbReference type="AlphaFoldDB" id="A0A7I8XH01"/>
<sequence length="132" mass="14835">MKVQSVLLLLVVFLCAFSADAQQNNEEPSFGRNIVKFFRDVRGKLIRIIDPGNKAFGGLKQQQQQQQQQQVPMEAGPPIPLEQMQPQQAAAVHAQDDGPSFGTNLVEFFRNLRNGVVRFIDPGNKAFKQQQQ</sequence>
<evidence type="ECO:0000256" key="1">
    <source>
        <dbReference type="SAM" id="MobiDB-lite"/>
    </source>
</evidence>
<dbReference type="EMBL" id="CAJFCV020000001">
    <property type="protein sequence ID" value="CAG9081419.1"/>
    <property type="molecule type" value="Genomic_DNA"/>
</dbReference>
<dbReference type="EMBL" id="CAJFDI010000001">
    <property type="protein sequence ID" value="CAD5208419.1"/>
    <property type="molecule type" value="Genomic_DNA"/>
</dbReference>
<comment type="caution">
    <text evidence="3">The sequence shown here is derived from an EMBL/GenBank/DDBJ whole genome shotgun (WGS) entry which is preliminary data.</text>
</comment>
<dbReference type="Proteomes" id="UP000659654">
    <property type="component" value="Unassembled WGS sequence"/>
</dbReference>
<evidence type="ECO:0000313" key="4">
    <source>
        <dbReference type="Proteomes" id="UP000659654"/>
    </source>
</evidence>
<reference evidence="3" key="1">
    <citation type="submission" date="2020-09" db="EMBL/GenBank/DDBJ databases">
        <authorList>
            <person name="Kikuchi T."/>
        </authorList>
    </citation>
    <scope>NUCLEOTIDE SEQUENCE</scope>
    <source>
        <strain evidence="3">Ka4C1</strain>
    </source>
</reference>
<evidence type="ECO:0000256" key="2">
    <source>
        <dbReference type="SAM" id="SignalP"/>
    </source>
</evidence>
<feature type="signal peptide" evidence="2">
    <location>
        <begin position="1"/>
        <end position="21"/>
    </location>
</feature>
<proteinExistence type="predicted"/>
<keyword evidence="2" id="KW-0732">Signal</keyword>
<evidence type="ECO:0000313" key="3">
    <source>
        <dbReference type="EMBL" id="CAD5208419.1"/>
    </source>
</evidence>
<protein>
    <submittedName>
        <fullName evidence="3">(pine wood nematode) hypothetical protein</fullName>
    </submittedName>
</protein>
<keyword evidence="4" id="KW-1185">Reference proteome</keyword>
<dbReference type="Proteomes" id="UP000582659">
    <property type="component" value="Unassembled WGS sequence"/>
</dbReference>
<feature type="compositionally biased region" description="Low complexity" evidence="1">
    <location>
        <begin position="61"/>
        <end position="70"/>
    </location>
</feature>
<organism evidence="3 4">
    <name type="scientific">Bursaphelenchus xylophilus</name>
    <name type="common">Pinewood nematode worm</name>
    <name type="synonym">Aphelenchoides xylophilus</name>
    <dbReference type="NCBI Taxonomy" id="6326"/>
    <lineage>
        <taxon>Eukaryota</taxon>
        <taxon>Metazoa</taxon>
        <taxon>Ecdysozoa</taxon>
        <taxon>Nematoda</taxon>
        <taxon>Chromadorea</taxon>
        <taxon>Rhabditida</taxon>
        <taxon>Tylenchina</taxon>
        <taxon>Tylenchomorpha</taxon>
        <taxon>Aphelenchoidea</taxon>
        <taxon>Aphelenchoididae</taxon>
        <taxon>Bursaphelenchus</taxon>
    </lineage>
</organism>
<name>A0A7I8XH01_BURXY</name>
<gene>
    <name evidence="3" type="ORF">BXYJ_LOCUS655</name>
</gene>
<accession>A0A7I8XH01</accession>
<feature type="chain" id="PRO_5035385086" evidence="2">
    <location>
        <begin position="22"/>
        <end position="132"/>
    </location>
</feature>
<feature type="region of interest" description="Disordered" evidence="1">
    <location>
        <begin position="57"/>
        <end position="80"/>
    </location>
</feature>